<proteinExistence type="predicted"/>
<dbReference type="GO" id="GO:0042802">
    <property type="term" value="F:identical protein binding"/>
    <property type="evidence" value="ECO:0007669"/>
    <property type="project" value="TreeGrafter"/>
</dbReference>
<dbReference type="GO" id="GO:0051289">
    <property type="term" value="P:protein homotetramerization"/>
    <property type="evidence" value="ECO:0007669"/>
    <property type="project" value="TreeGrafter"/>
</dbReference>
<comment type="catalytic activity">
    <reaction evidence="7">
        <text>glycine + S-adenosyl-L-methionine = sarcosine + S-adenosyl-L-homocysteine + H(+)</text>
        <dbReference type="Rhea" id="RHEA:19937"/>
        <dbReference type="ChEBI" id="CHEBI:15378"/>
        <dbReference type="ChEBI" id="CHEBI:57305"/>
        <dbReference type="ChEBI" id="CHEBI:57433"/>
        <dbReference type="ChEBI" id="CHEBI:57856"/>
        <dbReference type="ChEBI" id="CHEBI:59789"/>
        <dbReference type="EC" id="2.1.1.20"/>
    </reaction>
    <physiologicalReaction direction="left-to-right" evidence="7">
        <dbReference type="Rhea" id="RHEA:19938"/>
    </physiologicalReaction>
</comment>
<dbReference type="GO" id="GO:0006730">
    <property type="term" value="P:one-carbon metabolic process"/>
    <property type="evidence" value="ECO:0007669"/>
    <property type="project" value="TreeGrafter"/>
</dbReference>
<evidence type="ECO:0000256" key="3">
    <source>
        <dbReference type="ARBA" id="ARBA00022603"/>
    </source>
</evidence>
<keyword evidence="5" id="KW-0949">S-adenosyl-L-methionine</keyword>
<dbReference type="Gene3D" id="3.40.50.150">
    <property type="entry name" value="Vaccinia Virus protein VP39"/>
    <property type="match status" value="1"/>
</dbReference>
<accession>A0A9J6E394</accession>
<dbReference type="GO" id="GO:0046500">
    <property type="term" value="P:S-adenosylmethionine metabolic process"/>
    <property type="evidence" value="ECO:0007669"/>
    <property type="project" value="TreeGrafter"/>
</dbReference>
<dbReference type="AlphaFoldDB" id="A0A9J6E394"/>
<dbReference type="GO" id="GO:0016594">
    <property type="term" value="F:glycine binding"/>
    <property type="evidence" value="ECO:0007669"/>
    <property type="project" value="TreeGrafter"/>
</dbReference>
<dbReference type="GO" id="GO:1904047">
    <property type="term" value="F:S-adenosyl-L-methionine binding"/>
    <property type="evidence" value="ECO:0007669"/>
    <property type="project" value="TreeGrafter"/>
</dbReference>
<dbReference type="Gene3D" id="3.30.46.10">
    <property type="entry name" value="Glycine N-methyltransferase, chain A, domain 1"/>
    <property type="match status" value="1"/>
</dbReference>
<dbReference type="InterPro" id="IPR014369">
    <property type="entry name" value="Gly/Sar_N_MeTrfase"/>
</dbReference>
<dbReference type="InterPro" id="IPR029063">
    <property type="entry name" value="SAM-dependent_MTases_sf"/>
</dbReference>
<dbReference type="VEuPathDB" id="VectorBase:LOC119167501"/>
<evidence type="ECO:0000313" key="9">
    <source>
        <dbReference type="Proteomes" id="UP000821866"/>
    </source>
</evidence>
<keyword evidence="4" id="KW-0808">Transferase</keyword>
<reference evidence="8" key="2">
    <citation type="submission" date="2021-09" db="EMBL/GenBank/DDBJ databases">
        <authorList>
            <person name="Jia N."/>
            <person name="Wang J."/>
            <person name="Shi W."/>
            <person name="Du L."/>
            <person name="Sun Y."/>
            <person name="Zhan W."/>
            <person name="Jiang J."/>
            <person name="Wang Q."/>
            <person name="Zhang B."/>
            <person name="Ji P."/>
            <person name="Sakyi L.B."/>
            <person name="Cui X."/>
            <person name="Yuan T."/>
            <person name="Jiang B."/>
            <person name="Yang W."/>
            <person name="Lam T.T.-Y."/>
            <person name="Chang Q."/>
            <person name="Ding S."/>
            <person name="Wang X."/>
            <person name="Zhu J."/>
            <person name="Ruan X."/>
            <person name="Zhao L."/>
            <person name="Wei J."/>
            <person name="Que T."/>
            <person name="Du C."/>
            <person name="Cheng J."/>
            <person name="Dai P."/>
            <person name="Han X."/>
            <person name="Huang E."/>
            <person name="Gao Y."/>
            <person name="Liu J."/>
            <person name="Shao H."/>
            <person name="Ye R."/>
            <person name="Li L."/>
            <person name="Wei W."/>
            <person name="Wang X."/>
            <person name="Wang C."/>
            <person name="Huo Q."/>
            <person name="Li W."/>
            <person name="Guo W."/>
            <person name="Chen H."/>
            <person name="Chen S."/>
            <person name="Zhou L."/>
            <person name="Zhou L."/>
            <person name="Ni X."/>
            <person name="Tian J."/>
            <person name="Zhou Y."/>
            <person name="Sheng Y."/>
            <person name="Liu T."/>
            <person name="Pan Y."/>
            <person name="Xia L."/>
            <person name="Li J."/>
            <person name="Zhao F."/>
            <person name="Cao W."/>
        </authorList>
    </citation>
    <scope>NUCLEOTIDE SEQUENCE</scope>
    <source>
        <strain evidence="8">Rmic-2018</strain>
        <tissue evidence="8">Larvae</tissue>
    </source>
</reference>
<dbReference type="Proteomes" id="UP000821866">
    <property type="component" value="Chromosome 4"/>
</dbReference>
<evidence type="ECO:0000256" key="1">
    <source>
        <dbReference type="ARBA" id="ARBA00011999"/>
    </source>
</evidence>
<evidence type="ECO:0000313" key="8">
    <source>
        <dbReference type="EMBL" id="KAH8028979.1"/>
    </source>
</evidence>
<evidence type="ECO:0000256" key="5">
    <source>
        <dbReference type="ARBA" id="ARBA00022691"/>
    </source>
</evidence>
<dbReference type="GO" id="GO:0032259">
    <property type="term" value="P:methylation"/>
    <property type="evidence" value="ECO:0007669"/>
    <property type="project" value="UniProtKB-KW"/>
</dbReference>
<dbReference type="PANTHER" id="PTHR16458">
    <property type="entry name" value="GLYCINE N-METHYLTRANSFERASE"/>
    <property type="match status" value="1"/>
</dbReference>
<dbReference type="GO" id="GO:0006111">
    <property type="term" value="P:regulation of gluconeogenesis"/>
    <property type="evidence" value="ECO:0007669"/>
    <property type="project" value="TreeGrafter"/>
</dbReference>
<dbReference type="GO" id="GO:0046498">
    <property type="term" value="P:S-adenosylhomocysteine metabolic process"/>
    <property type="evidence" value="ECO:0007669"/>
    <property type="project" value="TreeGrafter"/>
</dbReference>
<evidence type="ECO:0000256" key="2">
    <source>
        <dbReference type="ARBA" id="ARBA00019972"/>
    </source>
</evidence>
<sequence>MNCAMKSSFRTQSNHIKDIQTSVLYVDRNPSMVILDYVMDVSSLESKFDCTDTDNFRLSYFPHRLKDFNELLEDVFGKEAHHEIYGDFKPLSKDYTPAFYIHILKKV</sequence>
<dbReference type="GO" id="GO:0017174">
    <property type="term" value="F:glycine N-methyltransferase activity"/>
    <property type="evidence" value="ECO:0007669"/>
    <property type="project" value="UniProtKB-EC"/>
</dbReference>
<keyword evidence="3" id="KW-0489">Methyltransferase</keyword>
<protein>
    <recommendedName>
        <fullName evidence="2">Glycine N-methyltransferase</fullName>
        <ecNumber evidence="1">2.1.1.20</ecNumber>
    </recommendedName>
</protein>
<dbReference type="GO" id="GO:0005829">
    <property type="term" value="C:cytosol"/>
    <property type="evidence" value="ECO:0007669"/>
    <property type="project" value="TreeGrafter"/>
</dbReference>
<dbReference type="GO" id="GO:1901052">
    <property type="term" value="P:sarcosine metabolic process"/>
    <property type="evidence" value="ECO:0007669"/>
    <property type="project" value="TreeGrafter"/>
</dbReference>
<keyword evidence="9" id="KW-1185">Reference proteome</keyword>
<keyword evidence="6" id="KW-0290">Folate-binding</keyword>
<evidence type="ECO:0000256" key="6">
    <source>
        <dbReference type="ARBA" id="ARBA00022954"/>
    </source>
</evidence>
<organism evidence="8 9">
    <name type="scientific">Rhipicephalus microplus</name>
    <name type="common">Cattle tick</name>
    <name type="synonym">Boophilus microplus</name>
    <dbReference type="NCBI Taxonomy" id="6941"/>
    <lineage>
        <taxon>Eukaryota</taxon>
        <taxon>Metazoa</taxon>
        <taxon>Ecdysozoa</taxon>
        <taxon>Arthropoda</taxon>
        <taxon>Chelicerata</taxon>
        <taxon>Arachnida</taxon>
        <taxon>Acari</taxon>
        <taxon>Parasitiformes</taxon>
        <taxon>Ixodida</taxon>
        <taxon>Ixodoidea</taxon>
        <taxon>Ixodidae</taxon>
        <taxon>Rhipicephalinae</taxon>
        <taxon>Rhipicephalus</taxon>
        <taxon>Boophilus</taxon>
    </lineage>
</organism>
<gene>
    <name evidence="8" type="ORF">HPB51_021834</name>
</gene>
<evidence type="ECO:0000256" key="4">
    <source>
        <dbReference type="ARBA" id="ARBA00022679"/>
    </source>
</evidence>
<dbReference type="EC" id="2.1.1.20" evidence="1"/>
<dbReference type="PANTHER" id="PTHR16458:SF2">
    <property type="entry name" value="GLYCINE N-METHYLTRANSFERASE"/>
    <property type="match status" value="1"/>
</dbReference>
<dbReference type="EMBL" id="JABSTU010000006">
    <property type="protein sequence ID" value="KAH8028979.1"/>
    <property type="molecule type" value="Genomic_DNA"/>
</dbReference>
<dbReference type="GO" id="GO:0005542">
    <property type="term" value="F:folic acid binding"/>
    <property type="evidence" value="ECO:0007669"/>
    <property type="project" value="UniProtKB-KW"/>
</dbReference>
<evidence type="ECO:0000256" key="7">
    <source>
        <dbReference type="ARBA" id="ARBA00048261"/>
    </source>
</evidence>
<comment type="caution">
    <text evidence="8">The sequence shown here is derived from an EMBL/GenBank/DDBJ whole genome shotgun (WGS) entry which is preliminary data.</text>
</comment>
<name>A0A9J6E394_RHIMP</name>
<reference evidence="8" key="1">
    <citation type="journal article" date="2020" name="Cell">
        <title>Large-Scale Comparative Analyses of Tick Genomes Elucidate Their Genetic Diversity and Vector Capacities.</title>
        <authorList>
            <consortium name="Tick Genome and Microbiome Consortium (TIGMIC)"/>
            <person name="Jia N."/>
            <person name="Wang J."/>
            <person name="Shi W."/>
            <person name="Du L."/>
            <person name="Sun Y."/>
            <person name="Zhan W."/>
            <person name="Jiang J.F."/>
            <person name="Wang Q."/>
            <person name="Zhang B."/>
            <person name="Ji P."/>
            <person name="Bell-Sakyi L."/>
            <person name="Cui X.M."/>
            <person name="Yuan T.T."/>
            <person name="Jiang B.G."/>
            <person name="Yang W.F."/>
            <person name="Lam T.T."/>
            <person name="Chang Q.C."/>
            <person name="Ding S.J."/>
            <person name="Wang X.J."/>
            <person name="Zhu J.G."/>
            <person name="Ruan X.D."/>
            <person name="Zhao L."/>
            <person name="Wei J.T."/>
            <person name="Ye R.Z."/>
            <person name="Que T.C."/>
            <person name="Du C.H."/>
            <person name="Zhou Y.H."/>
            <person name="Cheng J.X."/>
            <person name="Dai P.F."/>
            <person name="Guo W.B."/>
            <person name="Han X.H."/>
            <person name="Huang E.J."/>
            <person name="Li L.F."/>
            <person name="Wei W."/>
            <person name="Gao Y.C."/>
            <person name="Liu J.Z."/>
            <person name="Shao H.Z."/>
            <person name="Wang X."/>
            <person name="Wang C.C."/>
            <person name="Yang T.C."/>
            <person name="Huo Q.B."/>
            <person name="Li W."/>
            <person name="Chen H.Y."/>
            <person name="Chen S.E."/>
            <person name="Zhou L.G."/>
            <person name="Ni X.B."/>
            <person name="Tian J.H."/>
            <person name="Sheng Y."/>
            <person name="Liu T."/>
            <person name="Pan Y.S."/>
            <person name="Xia L.Y."/>
            <person name="Li J."/>
            <person name="Zhao F."/>
            <person name="Cao W.C."/>
        </authorList>
    </citation>
    <scope>NUCLEOTIDE SEQUENCE</scope>
    <source>
        <strain evidence="8">Rmic-2018</strain>
    </source>
</reference>